<dbReference type="PRINTS" id="PR00364">
    <property type="entry name" value="DISEASERSIST"/>
</dbReference>
<gene>
    <name evidence="2" type="primary">tcrA_1</name>
    <name evidence="2" type="ORF">GCM10022233_61360</name>
</gene>
<dbReference type="PANTHER" id="PTHR47691:SF3">
    <property type="entry name" value="HTH-TYPE TRANSCRIPTIONAL REGULATOR RV0890C-RELATED"/>
    <property type="match status" value="1"/>
</dbReference>
<keyword evidence="1" id="KW-0802">TPR repeat</keyword>
<protein>
    <submittedName>
        <fullName evidence="2">AfsR-like transcriptional regulator TcrA</fullName>
    </submittedName>
</protein>
<comment type="caution">
    <text evidence="2">The sequence shown here is derived from an EMBL/GenBank/DDBJ whole genome shotgun (WGS) entry which is preliminary data.</text>
</comment>
<keyword evidence="3" id="KW-1185">Reference proteome</keyword>
<name>A0ABP7VVL7_9ACTN</name>
<dbReference type="InterPro" id="IPR027417">
    <property type="entry name" value="P-loop_NTPase"/>
</dbReference>
<proteinExistence type="predicted"/>
<dbReference type="InterPro" id="IPR019734">
    <property type="entry name" value="TPR_rpt"/>
</dbReference>
<dbReference type="Proteomes" id="UP001499984">
    <property type="component" value="Unassembled WGS sequence"/>
</dbReference>
<dbReference type="Gene3D" id="3.40.50.300">
    <property type="entry name" value="P-loop containing nucleotide triphosphate hydrolases"/>
    <property type="match status" value="1"/>
</dbReference>
<evidence type="ECO:0000256" key="1">
    <source>
        <dbReference type="PROSITE-ProRule" id="PRU00339"/>
    </source>
</evidence>
<dbReference type="InterPro" id="IPR011990">
    <property type="entry name" value="TPR-like_helical_dom_sf"/>
</dbReference>
<organism evidence="2 3">
    <name type="scientific">Streptomyces shaanxiensis</name>
    <dbReference type="NCBI Taxonomy" id="653357"/>
    <lineage>
        <taxon>Bacteria</taxon>
        <taxon>Bacillati</taxon>
        <taxon>Actinomycetota</taxon>
        <taxon>Actinomycetes</taxon>
        <taxon>Kitasatosporales</taxon>
        <taxon>Streptomycetaceae</taxon>
        <taxon>Streptomyces</taxon>
    </lineage>
</organism>
<sequence>MESALEALLTALTDGAAGSVGQDVARELAPYLASAGATGPRSVPQSLRSQLRTLLSTDRDAARAVAAAMEKRWPGSSAGYVSGDHIDFEGLFLGDVAGSVLHQHFHGVPAPADPVPTVVGSLPPATPSFTGRKKLLKQLEGFLRPPSPGPPPPGTVTATVLAGMAGVGKTALATEAAHAANDKGWFPGGVLFIDLHGHDHTTITAEQALGTLLEDLGTPTEHLTTEEQRVKHYRNQLARRPERVLIFADNAASPEQVRPLLPADARHRILITSRTAIPQLNALHLPLGQLPPKVAVALLDQVLRLADGMDHRITVEAAASTELAVLCGHLPLALQIAAAQLVWDPRKPVAEAVAELRDQRTRLTYLDDGERSVRAAFGLSYQRLTAEQAKLLRLLAEAPGPETGVEVLRALLGCTPPPAVLMALERAYLVDRGSSRTQWRLHDLVRVFAAHITADDPSCVAEREAARERVLEHYLTRADAADNHLRGSGALGCFKNLDEALTWLDRERLGLLAAVEWGEVARHTVRALDLALCLTEYLRRRGLFEEIVTVSILAQGFAARSGDRLREATAWHNLGDALQGAGRPAQAVEAFGRARDLHRARDDRAGEATQWNNLAIAESHLGRLDSAVAAFVQARDLRRLTGDRHGEAMTWNNLAIVLDEAGRKEEALQAFTGAAELLAELGDRTRAAETYRNLGKALESAGRNKEADEAYARALAIVRSTP</sequence>
<dbReference type="Pfam" id="PF13424">
    <property type="entry name" value="TPR_12"/>
    <property type="match status" value="1"/>
</dbReference>
<evidence type="ECO:0000313" key="2">
    <source>
        <dbReference type="EMBL" id="GAA4074951.1"/>
    </source>
</evidence>
<dbReference type="RefSeq" id="WP_345017513.1">
    <property type="nucleotide sequence ID" value="NZ_BAAAZY010000018.1"/>
</dbReference>
<dbReference type="SUPFAM" id="SSF52540">
    <property type="entry name" value="P-loop containing nucleoside triphosphate hydrolases"/>
    <property type="match status" value="1"/>
</dbReference>
<evidence type="ECO:0000313" key="3">
    <source>
        <dbReference type="Proteomes" id="UP001499984"/>
    </source>
</evidence>
<dbReference type="SMART" id="SM00028">
    <property type="entry name" value="TPR"/>
    <property type="match status" value="4"/>
</dbReference>
<dbReference type="SUPFAM" id="SSF48452">
    <property type="entry name" value="TPR-like"/>
    <property type="match status" value="2"/>
</dbReference>
<dbReference type="Pfam" id="PF13374">
    <property type="entry name" value="TPR_10"/>
    <property type="match status" value="1"/>
</dbReference>
<dbReference type="EMBL" id="BAAAZY010000018">
    <property type="protein sequence ID" value="GAA4074951.1"/>
    <property type="molecule type" value="Genomic_DNA"/>
</dbReference>
<dbReference type="Gene3D" id="1.25.40.10">
    <property type="entry name" value="Tetratricopeptide repeat domain"/>
    <property type="match status" value="1"/>
</dbReference>
<accession>A0ABP7VVL7</accession>
<dbReference type="PROSITE" id="PS50005">
    <property type="entry name" value="TPR"/>
    <property type="match status" value="1"/>
</dbReference>
<reference evidence="3" key="1">
    <citation type="journal article" date="2019" name="Int. J. Syst. Evol. Microbiol.">
        <title>The Global Catalogue of Microorganisms (GCM) 10K type strain sequencing project: providing services to taxonomists for standard genome sequencing and annotation.</title>
        <authorList>
            <consortium name="The Broad Institute Genomics Platform"/>
            <consortium name="The Broad Institute Genome Sequencing Center for Infectious Disease"/>
            <person name="Wu L."/>
            <person name="Ma J."/>
        </authorList>
    </citation>
    <scope>NUCLEOTIDE SEQUENCE [LARGE SCALE GENOMIC DNA]</scope>
    <source>
        <strain evidence="3">JCM 16925</strain>
    </source>
</reference>
<dbReference type="PANTHER" id="PTHR47691">
    <property type="entry name" value="REGULATOR-RELATED"/>
    <property type="match status" value="1"/>
</dbReference>
<feature type="repeat" description="TPR" evidence="1">
    <location>
        <begin position="688"/>
        <end position="721"/>
    </location>
</feature>